<evidence type="ECO:0000313" key="2">
    <source>
        <dbReference type="Proteomes" id="UP000254621"/>
    </source>
</evidence>
<dbReference type="Proteomes" id="UP000254621">
    <property type="component" value="Unassembled WGS sequence"/>
</dbReference>
<protein>
    <recommendedName>
        <fullName evidence="3">3-dehydroquinate synthase</fullName>
    </recommendedName>
</protein>
<sequence length="83" mass="9450">MIDVNVKEHPYQIDLENGGSNAIGTKVSQLWSPRKVIVISDMNVADIYLKAVVKNYAMLVLQLVLPLWHQVKHQRVLNSSRLL</sequence>
<name>A0A380P2N3_WEIVI</name>
<reference evidence="1 2" key="1">
    <citation type="submission" date="2018-06" db="EMBL/GenBank/DDBJ databases">
        <authorList>
            <consortium name="Pathogen Informatics"/>
            <person name="Doyle S."/>
        </authorList>
    </citation>
    <scope>NUCLEOTIDE SEQUENCE [LARGE SCALE GENOMIC DNA]</scope>
    <source>
        <strain evidence="1 2">NCTC13645</strain>
    </source>
</reference>
<dbReference type="AlphaFoldDB" id="A0A380P2N3"/>
<dbReference type="EMBL" id="UHIV01000004">
    <property type="protein sequence ID" value="SUP59491.1"/>
    <property type="molecule type" value="Genomic_DNA"/>
</dbReference>
<accession>A0A380P2N3</accession>
<evidence type="ECO:0000313" key="1">
    <source>
        <dbReference type="EMBL" id="SUP59491.1"/>
    </source>
</evidence>
<organism evidence="1 2">
    <name type="scientific">Weissella viridescens</name>
    <name type="common">Lactobacillus viridescens</name>
    <dbReference type="NCBI Taxonomy" id="1629"/>
    <lineage>
        <taxon>Bacteria</taxon>
        <taxon>Bacillati</taxon>
        <taxon>Bacillota</taxon>
        <taxon>Bacilli</taxon>
        <taxon>Lactobacillales</taxon>
        <taxon>Lactobacillaceae</taxon>
        <taxon>Weissella</taxon>
    </lineage>
</organism>
<evidence type="ECO:0008006" key="3">
    <source>
        <dbReference type="Google" id="ProtNLM"/>
    </source>
</evidence>
<proteinExistence type="predicted"/>
<gene>
    <name evidence="1" type="ORF">NCTC13645_01748</name>
</gene>